<sequence length="157" mass="17885">MTTPIPRRRTPEVAADESTADLATESEADEVTMEALIEQLIDRRVASLEREIAELERTLEEVDNFARISLNERKIKQSEENIAEFSDSLMGFAEKAFNNINELENRLDTHALLLAAILDAVHGEDIDLTHAERHQEDQLVMNMTPDERLEEAIERLS</sequence>
<proteinExistence type="predicted"/>
<dbReference type="RefSeq" id="WP_276304126.1">
    <property type="nucleotide sequence ID" value="NZ_CP119992.1"/>
</dbReference>
<name>A0ABD6A7Q4_9EURY</name>
<comment type="caution">
    <text evidence="3">The sequence shown here is derived from an EMBL/GenBank/DDBJ whole genome shotgun (WGS) entry which is preliminary data.</text>
</comment>
<accession>A0ABD6A7Q4</accession>
<feature type="coiled-coil region" evidence="1">
    <location>
        <begin position="38"/>
        <end position="65"/>
    </location>
</feature>
<organism evidence="3 4">
    <name type="scientific">Halomarina halobia</name>
    <dbReference type="NCBI Taxonomy" id="3033386"/>
    <lineage>
        <taxon>Archaea</taxon>
        <taxon>Methanobacteriati</taxon>
        <taxon>Methanobacteriota</taxon>
        <taxon>Stenosarchaea group</taxon>
        <taxon>Halobacteria</taxon>
        <taxon>Halobacteriales</taxon>
        <taxon>Natronomonadaceae</taxon>
        <taxon>Halomarina</taxon>
    </lineage>
</organism>
<evidence type="ECO:0000313" key="3">
    <source>
        <dbReference type="EMBL" id="MFC7316608.1"/>
    </source>
</evidence>
<feature type="region of interest" description="Disordered" evidence="2">
    <location>
        <begin position="1"/>
        <end position="29"/>
    </location>
</feature>
<evidence type="ECO:0008006" key="5">
    <source>
        <dbReference type="Google" id="ProtNLM"/>
    </source>
</evidence>
<dbReference type="EMBL" id="JBHTBF010000002">
    <property type="protein sequence ID" value="MFC7316608.1"/>
    <property type="molecule type" value="Genomic_DNA"/>
</dbReference>
<keyword evidence="1" id="KW-0175">Coiled coil</keyword>
<reference evidence="3 4" key="1">
    <citation type="journal article" date="2019" name="Int. J. Syst. Evol. Microbiol.">
        <title>The Global Catalogue of Microorganisms (GCM) 10K type strain sequencing project: providing services to taxonomists for standard genome sequencing and annotation.</title>
        <authorList>
            <consortium name="The Broad Institute Genomics Platform"/>
            <consortium name="The Broad Institute Genome Sequencing Center for Infectious Disease"/>
            <person name="Wu L."/>
            <person name="Ma J."/>
        </authorList>
    </citation>
    <scope>NUCLEOTIDE SEQUENCE [LARGE SCALE GENOMIC DNA]</scope>
    <source>
        <strain evidence="3 4">PSR21</strain>
    </source>
</reference>
<feature type="compositionally biased region" description="Acidic residues" evidence="2">
    <location>
        <begin position="14"/>
        <end position="29"/>
    </location>
</feature>
<gene>
    <name evidence="3" type="ORF">ACFQPE_07330</name>
</gene>
<evidence type="ECO:0000256" key="2">
    <source>
        <dbReference type="SAM" id="MobiDB-lite"/>
    </source>
</evidence>
<evidence type="ECO:0000313" key="4">
    <source>
        <dbReference type="Proteomes" id="UP001596547"/>
    </source>
</evidence>
<evidence type="ECO:0000256" key="1">
    <source>
        <dbReference type="SAM" id="Coils"/>
    </source>
</evidence>
<dbReference type="Proteomes" id="UP001596547">
    <property type="component" value="Unassembled WGS sequence"/>
</dbReference>
<protein>
    <recommendedName>
        <fullName evidence="5">Nucleotide exchange factor GrpE</fullName>
    </recommendedName>
</protein>
<dbReference type="AlphaFoldDB" id="A0ABD6A7Q4"/>
<dbReference type="GeneID" id="79316748"/>
<keyword evidence="4" id="KW-1185">Reference proteome</keyword>